<proteinExistence type="predicted"/>
<dbReference type="SMART" id="SM00321">
    <property type="entry name" value="WSC"/>
    <property type="match status" value="2"/>
</dbReference>
<evidence type="ECO:0000256" key="3">
    <source>
        <dbReference type="SAM" id="SignalP"/>
    </source>
</evidence>
<feature type="region of interest" description="Disordered" evidence="2">
    <location>
        <begin position="280"/>
        <end position="370"/>
    </location>
</feature>
<keyword evidence="6" id="KW-1185">Reference proteome</keyword>
<dbReference type="AlphaFoldDB" id="A0A8H4UTV9"/>
<comment type="caution">
    <text evidence="5">The sequence shown here is derived from an EMBL/GenBank/DDBJ whole genome shotgun (WGS) entry which is preliminary data.</text>
</comment>
<dbReference type="PROSITE" id="PS51212">
    <property type="entry name" value="WSC"/>
    <property type="match status" value="2"/>
</dbReference>
<feature type="chain" id="PRO_5034851553" description="WSC domain-containing protein" evidence="3">
    <location>
        <begin position="22"/>
        <end position="662"/>
    </location>
</feature>
<keyword evidence="3" id="KW-0732">Signal</keyword>
<name>A0A8H4UTV9_9HYPO</name>
<dbReference type="InterPro" id="IPR051589">
    <property type="entry name" value="Sialate-O-sulfotransferase"/>
</dbReference>
<evidence type="ECO:0000259" key="4">
    <source>
        <dbReference type="PROSITE" id="PS51212"/>
    </source>
</evidence>
<evidence type="ECO:0000313" key="5">
    <source>
        <dbReference type="EMBL" id="KAF4983339.1"/>
    </source>
</evidence>
<dbReference type="Pfam" id="PF01822">
    <property type="entry name" value="WSC"/>
    <property type="match status" value="2"/>
</dbReference>
<accession>A0A8H4UTV9</accession>
<reference evidence="5" key="2">
    <citation type="submission" date="2020-05" db="EMBL/GenBank/DDBJ databases">
        <authorList>
            <person name="Kim H.-S."/>
            <person name="Proctor R.H."/>
            <person name="Brown D.W."/>
        </authorList>
    </citation>
    <scope>NUCLEOTIDE SEQUENCE</scope>
    <source>
        <strain evidence="5">NRRL 22465</strain>
    </source>
</reference>
<feature type="signal peptide" evidence="3">
    <location>
        <begin position="1"/>
        <end position="21"/>
    </location>
</feature>
<dbReference type="Proteomes" id="UP000635477">
    <property type="component" value="Unassembled WGS sequence"/>
</dbReference>
<dbReference type="OrthoDB" id="2019572at2759"/>
<feature type="domain" description="WSC" evidence="4">
    <location>
        <begin position="35"/>
        <end position="130"/>
    </location>
</feature>
<evidence type="ECO:0000256" key="2">
    <source>
        <dbReference type="SAM" id="MobiDB-lite"/>
    </source>
</evidence>
<dbReference type="InterPro" id="IPR002889">
    <property type="entry name" value="WSC_carb-bd"/>
</dbReference>
<gene>
    <name evidence="5" type="ORF">FZEAL_1231</name>
</gene>
<reference evidence="5" key="1">
    <citation type="journal article" date="2020" name="BMC Genomics">
        <title>Correction to: Identification and distribution of gene clusters required for synthesis of sphingolipid metabolism inhibitors in diverse species of the filamentous fungus Fusarium.</title>
        <authorList>
            <person name="Kim H.S."/>
            <person name="Lohmar J.M."/>
            <person name="Busman M."/>
            <person name="Brown D.W."/>
            <person name="Naumann T.A."/>
            <person name="Divon H.H."/>
            <person name="Lysoe E."/>
            <person name="Uhlig S."/>
            <person name="Proctor R.H."/>
        </authorList>
    </citation>
    <scope>NUCLEOTIDE SEQUENCE</scope>
    <source>
        <strain evidence="5">NRRL 22465</strain>
    </source>
</reference>
<feature type="domain" description="WSC" evidence="4">
    <location>
        <begin position="151"/>
        <end position="246"/>
    </location>
</feature>
<keyword evidence="1" id="KW-0677">Repeat</keyword>
<dbReference type="PANTHER" id="PTHR45964:SF5">
    <property type="entry name" value="WSCD FAMILY MEMBER CG9164"/>
    <property type="match status" value="1"/>
</dbReference>
<protein>
    <recommendedName>
        <fullName evidence="4">WSC domain-containing protein</fullName>
    </recommendedName>
</protein>
<dbReference type="EMBL" id="JABEYC010000067">
    <property type="protein sequence ID" value="KAF4983339.1"/>
    <property type="molecule type" value="Genomic_DNA"/>
</dbReference>
<organism evidence="5 6">
    <name type="scientific">Fusarium zealandicum</name>
    <dbReference type="NCBI Taxonomy" id="1053134"/>
    <lineage>
        <taxon>Eukaryota</taxon>
        <taxon>Fungi</taxon>
        <taxon>Dikarya</taxon>
        <taxon>Ascomycota</taxon>
        <taxon>Pezizomycotina</taxon>
        <taxon>Sordariomycetes</taxon>
        <taxon>Hypocreomycetidae</taxon>
        <taxon>Hypocreales</taxon>
        <taxon>Nectriaceae</taxon>
        <taxon>Fusarium</taxon>
        <taxon>Fusarium staphyleae species complex</taxon>
    </lineage>
</organism>
<evidence type="ECO:0000313" key="6">
    <source>
        <dbReference type="Proteomes" id="UP000635477"/>
    </source>
</evidence>
<dbReference type="PANTHER" id="PTHR45964">
    <property type="entry name" value="WSCD FAMILY MEMBER CG9164"/>
    <property type="match status" value="1"/>
</dbReference>
<evidence type="ECO:0000256" key="1">
    <source>
        <dbReference type="ARBA" id="ARBA00022737"/>
    </source>
</evidence>
<sequence>MPSLRIIVAGAALALVGTTQAHHIELPECLDPFQPYVYSGCYQDGVPGTSDQALLYRSSKNQYQMTVEKCVSECKGNGFRYAGLKYWGVCYCGSSVSGAPIAEEECNLPCSGDETQTCGGTSTINIWQDPTFKTTTIIGGASGTVIKNIADYKPIGCYTDTSDKGRALMWGLDYDGSDMTPTKCLNGCADQGFPLAGIEYGGECYCGNVLANDTAKADPSDCNMNCNGDNTFKCGGSGRLSVYVSNDLQSLQPCGWKAGDPISSSSSVVAASSAINNGNPAASSSANNGNVNPAASSSANNGNVNPAASSSANNGNVNPAASSSANNGNVNPAASSSANNGNVNPAGASTTSTTTMKSSSTSKSTTTSCTTTAPMCTATMVVPNNCEYKAGGWCAPSTPDFQDQDSCQKAYNTCAKNIAACFQGAGWPGVLDCFNFSKWCDGVQGYCASTCSRGRNCNKHSCLKSNQPQGGNSVQTTTSIFPCAATSASSTVPPASATSVAPLPSNICQQASSRWFNYGPGNPVAGIEMPLVGCNDLKSDFSQKPFKLYTDASSNSCKSYQRTQQQQNNACADACKTQYDQCNNVYVQSCKKLNGGNSKRGHSHFHKRALEKSGIEPRWFNFFGNDGWQSAQTKCAVQYQDCLNENAQVNAASRCQKWGSGV</sequence>